<keyword evidence="3" id="KW-1185">Reference proteome</keyword>
<accession>A0AAQ3VVL5</accession>
<keyword evidence="1" id="KW-0812">Transmembrane</keyword>
<dbReference type="Proteomes" id="UP000195141">
    <property type="component" value="Chromosome"/>
</dbReference>
<feature type="transmembrane region" description="Helical" evidence="1">
    <location>
        <begin position="304"/>
        <end position="327"/>
    </location>
</feature>
<feature type="transmembrane region" description="Helical" evidence="1">
    <location>
        <begin position="242"/>
        <end position="265"/>
    </location>
</feature>
<feature type="transmembrane region" description="Helical" evidence="1">
    <location>
        <begin position="108"/>
        <end position="126"/>
    </location>
</feature>
<evidence type="ECO:0000256" key="1">
    <source>
        <dbReference type="SAM" id="Phobius"/>
    </source>
</evidence>
<feature type="transmembrane region" description="Helical" evidence="1">
    <location>
        <begin position="271"/>
        <end position="292"/>
    </location>
</feature>
<dbReference type="EMBL" id="CP147247">
    <property type="protein sequence ID" value="WYJ90249.1"/>
    <property type="molecule type" value="Genomic_DNA"/>
</dbReference>
<dbReference type="InterPro" id="IPR058112">
    <property type="entry name" value="CD3337_EF1877-like"/>
</dbReference>
<dbReference type="NCBIfam" id="NF046089">
    <property type="entry name" value="CD3337_EF1877"/>
    <property type="match status" value="1"/>
</dbReference>
<name>A0AAQ3VVL5_9ENTE</name>
<evidence type="ECO:0000313" key="2">
    <source>
        <dbReference type="EMBL" id="WYJ90249.1"/>
    </source>
</evidence>
<proteinExistence type="predicted"/>
<reference evidence="2" key="1">
    <citation type="submission" date="2017-05" db="EMBL/GenBank/DDBJ databases">
        <authorList>
            <consortium name="The Broad Institute Genomics Platform"/>
            <consortium name="The Broad Institute Genomic Center for Infectious Diseases"/>
            <person name="Earl A."/>
            <person name="Manson A."/>
            <person name="Schwartman J."/>
            <person name="Gilmore M."/>
            <person name="Abouelleil A."/>
            <person name="Cao P."/>
            <person name="Chapman S."/>
            <person name="Cusick C."/>
            <person name="Shea T."/>
            <person name="Young S."/>
            <person name="Neafsey D."/>
            <person name="Nusbaum C."/>
            <person name="Birren B."/>
        </authorList>
    </citation>
    <scope>NUCLEOTIDE SEQUENCE</scope>
    <source>
        <strain evidence="2">9E7_DIV0242</strain>
    </source>
</reference>
<sequence>MNSFSIHSYASLLDTEGKWRAIGSEEMYQLINFLINSGMTVNRWIYQIVDLSLQLLLSNTVFEDTVGRVFKTAITLYHSLFDTLGAVLFLIALVIIFFIYVFKSPQESFKKMLVLFAIIGMNFVIYTNGEEYLKDINLIFDEAETLMLQGVTLPSGEQGQSENIGSEKSMQKIRDAYFDMTVRQAFAMINFGTPIYEERFDLFLYTDEQENNERAKEELLIKVKEEGKENRYMTPDGSLDKWFLSVYAWVNNLFVGVPLLLMAALKFLLKILILCVIFGLPPVSLLSLLPKFSNVLFNLLGKMMLFFFIGMFMSLVVYIFFFLMTLIDGSIIAMAGNSSLISSMLGTVNKATLILLLLKGKGKIISVITAGAITQIETATYKHRKQLFNQEKKSDSSLSAVHSFFENKDEHEKRATDFDFRDILVMNEQQGTKWLEIETETKIRNDAPKISPNRSYLDLKMKDETSLEISDNVIQKLDNTIEEQITERQQASNRNYYRVVKPQEQNEISDRNSTEEVRSQKIRIASLDESVERHSYEMEELEEKKSFYKLLEELRTC</sequence>
<keyword evidence="1" id="KW-0472">Membrane</keyword>
<feature type="transmembrane region" description="Helical" evidence="1">
    <location>
        <begin position="83"/>
        <end position="102"/>
    </location>
</feature>
<keyword evidence="1" id="KW-1133">Transmembrane helix</keyword>
<organism evidence="2 3">
    <name type="scientific">Candidatus Enterococcus clewellii</name>
    <dbReference type="NCBI Taxonomy" id="1834193"/>
    <lineage>
        <taxon>Bacteria</taxon>
        <taxon>Bacillati</taxon>
        <taxon>Bacillota</taxon>
        <taxon>Bacilli</taxon>
        <taxon>Lactobacillales</taxon>
        <taxon>Enterococcaceae</taxon>
        <taxon>Enterococcus</taxon>
    </lineage>
</organism>
<dbReference type="RefSeq" id="WP_422389737.1">
    <property type="nucleotide sequence ID" value="NZ_CP147247.1"/>
</dbReference>
<evidence type="ECO:0000313" key="3">
    <source>
        <dbReference type="Proteomes" id="UP000195141"/>
    </source>
</evidence>
<reference evidence="2" key="2">
    <citation type="submission" date="2024-03" db="EMBL/GenBank/DDBJ databases">
        <title>The Genome Sequence of Enterococcus sp. DIV0242b.</title>
        <authorList>
            <consortium name="The Broad Institute Genomics Platform"/>
            <consortium name="The Broad Institute Microbial Omics Core"/>
            <consortium name="The Broad Institute Genomic Center for Infectious Diseases"/>
            <person name="Earl A."/>
            <person name="Manson A."/>
            <person name="Gilmore M."/>
            <person name="Schwartman J."/>
            <person name="Shea T."/>
            <person name="Abouelleil A."/>
            <person name="Cao P."/>
            <person name="Chapman S."/>
            <person name="Cusick C."/>
            <person name="Young S."/>
            <person name="Neafsey D."/>
            <person name="Nusbaum C."/>
            <person name="Birren B."/>
        </authorList>
    </citation>
    <scope>NUCLEOTIDE SEQUENCE</scope>
    <source>
        <strain evidence="2">9E7_DIV0242</strain>
    </source>
</reference>
<dbReference type="AlphaFoldDB" id="A0AAQ3VVL5"/>
<gene>
    <name evidence="2" type="ORF">A5888_002005</name>
</gene>
<protein>
    <submittedName>
        <fullName evidence="2">Uncharacterized protein</fullName>
    </submittedName>
</protein>